<keyword evidence="2" id="KW-0677">Repeat</keyword>
<dbReference type="PANTHER" id="PTHR31174">
    <property type="entry name" value="SEED MATURATION FAMILY PROTEIN"/>
    <property type="match status" value="1"/>
</dbReference>
<dbReference type="AlphaFoldDB" id="A0A2I0JW31"/>
<comment type="similarity">
    <text evidence="1">Belongs to the LEA type SMP family.</text>
</comment>
<evidence type="ECO:0000256" key="1">
    <source>
        <dbReference type="ARBA" id="ARBA00010733"/>
    </source>
</evidence>
<dbReference type="EMBL" id="PGOL01001146">
    <property type="protein sequence ID" value="PKI60519.1"/>
    <property type="molecule type" value="Genomic_DNA"/>
</dbReference>
<dbReference type="PANTHER" id="PTHR31174:SF31">
    <property type="entry name" value="LATE EMBRYOGENESIS ABUNDANT PROTEIN 3"/>
    <property type="match status" value="1"/>
</dbReference>
<comment type="caution">
    <text evidence="4">The sequence shown here is derived from an EMBL/GenBank/DDBJ whole genome shotgun (WGS) entry which is preliminary data.</text>
</comment>
<organism evidence="4 5">
    <name type="scientific">Punica granatum</name>
    <name type="common">Pomegranate</name>
    <dbReference type="NCBI Taxonomy" id="22663"/>
    <lineage>
        <taxon>Eukaryota</taxon>
        <taxon>Viridiplantae</taxon>
        <taxon>Streptophyta</taxon>
        <taxon>Embryophyta</taxon>
        <taxon>Tracheophyta</taxon>
        <taxon>Spermatophyta</taxon>
        <taxon>Magnoliopsida</taxon>
        <taxon>eudicotyledons</taxon>
        <taxon>Gunneridae</taxon>
        <taxon>Pentapetalae</taxon>
        <taxon>rosids</taxon>
        <taxon>malvids</taxon>
        <taxon>Myrtales</taxon>
        <taxon>Lythraceae</taxon>
        <taxon>Punica</taxon>
    </lineage>
</organism>
<protein>
    <recommendedName>
        <fullName evidence="3">SMP domain-containing protein</fullName>
    </recommendedName>
</protein>
<keyword evidence="5" id="KW-1185">Reference proteome</keyword>
<evidence type="ECO:0000256" key="2">
    <source>
        <dbReference type="ARBA" id="ARBA00022737"/>
    </source>
</evidence>
<evidence type="ECO:0000259" key="3">
    <source>
        <dbReference type="Pfam" id="PF04927"/>
    </source>
</evidence>
<reference evidence="4 5" key="1">
    <citation type="submission" date="2017-11" db="EMBL/GenBank/DDBJ databases">
        <title>De-novo sequencing of pomegranate (Punica granatum L.) genome.</title>
        <authorList>
            <person name="Akparov Z."/>
            <person name="Amiraslanov A."/>
            <person name="Hajiyeva S."/>
            <person name="Abbasov M."/>
            <person name="Kaur K."/>
            <person name="Hamwieh A."/>
            <person name="Solovyev V."/>
            <person name="Salamov A."/>
            <person name="Braich B."/>
            <person name="Kosarev P."/>
            <person name="Mahmoud A."/>
            <person name="Hajiyev E."/>
            <person name="Babayeva S."/>
            <person name="Izzatullayeva V."/>
            <person name="Mammadov A."/>
            <person name="Mammadov A."/>
            <person name="Sharifova S."/>
            <person name="Ojaghi J."/>
            <person name="Eynullazada K."/>
            <person name="Bayramov B."/>
            <person name="Abdulazimova A."/>
            <person name="Shahmuradov I."/>
        </authorList>
    </citation>
    <scope>NUCLEOTIDE SEQUENCE [LARGE SCALE GENOMIC DNA]</scope>
    <source>
        <strain evidence="5">cv. AG2017</strain>
        <tissue evidence="4">Leaf</tissue>
    </source>
</reference>
<evidence type="ECO:0000313" key="4">
    <source>
        <dbReference type="EMBL" id="PKI60519.1"/>
    </source>
</evidence>
<dbReference type="InterPro" id="IPR007011">
    <property type="entry name" value="LEA_SMP_dom"/>
</dbReference>
<accession>A0A2I0JW31</accession>
<feature type="domain" description="SMP" evidence="3">
    <location>
        <begin position="97"/>
        <end position="137"/>
    </location>
</feature>
<name>A0A2I0JW31_PUNGR</name>
<feature type="domain" description="SMP" evidence="3">
    <location>
        <begin position="42"/>
        <end position="85"/>
    </location>
</feature>
<sequence length="138" mass="13873">MSEVSCSATGINSRGCQVLGQYVEPAPVKLTSPTGALDQDATTIGEALEAAALSTGDKPVDQSDAATIEVAEARAIGTGEIVPGGNNVLKGVKDKLPVTVQDAEAVIGAELRNNPSMATTPGGVAESIAEAARLNQSK</sequence>
<dbReference type="Pfam" id="PF04927">
    <property type="entry name" value="SMP"/>
    <property type="match status" value="2"/>
</dbReference>
<proteinExistence type="inferred from homology"/>
<dbReference type="InterPro" id="IPR042971">
    <property type="entry name" value="LEA_SMP"/>
</dbReference>
<gene>
    <name evidence="4" type="ORF">CRG98_018995</name>
</gene>
<dbReference type="Proteomes" id="UP000233551">
    <property type="component" value="Unassembled WGS sequence"/>
</dbReference>
<evidence type="ECO:0000313" key="5">
    <source>
        <dbReference type="Proteomes" id="UP000233551"/>
    </source>
</evidence>